<dbReference type="GO" id="GO:0005634">
    <property type="term" value="C:nucleus"/>
    <property type="evidence" value="ECO:0007669"/>
    <property type="project" value="TreeGrafter"/>
</dbReference>
<dbReference type="OrthoDB" id="5945798at2759"/>
<dbReference type="GO" id="GO:0005737">
    <property type="term" value="C:cytoplasm"/>
    <property type="evidence" value="ECO:0007669"/>
    <property type="project" value="TreeGrafter"/>
</dbReference>
<dbReference type="PANTHER" id="PTHR46165">
    <property type="entry name" value="SET AND MYND DOMAIN-CONTAINING PROTEIN 4"/>
    <property type="match status" value="1"/>
</dbReference>
<evidence type="ECO:0000313" key="5">
    <source>
        <dbReference type="Proteomes" id="UP000274504"/>
    </source>
</evidence>
<accession>A0A0R3SBM1</accession>
<keyword evidence="2" id="KW-0808">Transferase</keyword>
<sequence>MCCLNLCNEEILQVNGKSNVISKRYLSYGKLAIKERDFGAGLNAITKAVFYAVSPEQLSKALALRCRLLHEIKLFDEAIEDGLMTLRLPCPKSEIGNVHICLARSYQIKSMLIESKAYYVQAIKIFNENIERNSDSIRKANKGLEKCFSAGTIEMFMPKWKCFRSEPPNLREIESEITLSTLERTENDSLCPVNSKLLSVPNNALRLKRTHLDWTMELAHNVSTGDILLVEKPWAMSLWKERTKYCYFCCKRCHILKPCSGCPHVGFCGDECQRKTRNHTELQDGGNKHIYDCQGHQAFKGAEETRDAPPAVFDPSDYSSIAFLSSCSEKRNCHQLQTFTEAAIFLTYCFYVR</sequence>
<evidence type="ECO:0000256" key="2">
    <source>
        <dbReference type="ARBA" id="ARBA00022679"/>
    </source>
</evidence>
<evidence type="ECO:0000313" key="4">
    <source>
        <dbReference type="EMBL" id="VDL19353.1"/>
    </source>
</evidence>
<keyword evidence="3" id="KW-0949">S-adenosyl-L-methionine</keyword>
<dbReference type="InterPro" id="IPR011990">
    <property type="entry name" value="TPR-like_helical_dom_sf"/>
</dbReference>
<dbReference type="GO" id="GO:0032259">
    <property type="term" value="P:methylation"/>
    <property type="evidence" value="ECO:0007669"/>
    <property type="project" value="UniProtKB-KW"/>
</dbReference>
<dbReference type="Gene3D" id="1.25.40.10">
    <property type="entry name" value="Tetratricopeptide repeat domain"/>
    <property type="match status" value="1"/>
</dbReference>
<evidence type="ECO:0000313" key="6">
    <source>
        <dbReference type="WBParaSite" id="HDID_0000189101-mRNA-1"/>
    </source>
</evidence>
<dbReference type="GO" id="GO:0042826">
    <property type="term" value="F:histone deacetylase binding"/>
    <property type="evidence" value="ECO:0007669"/>
    <property type="project" value="TreeGrafter"/>
</dbReference>
<dbReference type="WBParaSite" id="HDID_0000189101-mRNA-1">
    <property type="protein sequence ID" value="HDID_0000189101-mRNA-1"/>
    <property type="gene ID" value="HDID_0000189101"/>
</dbReference>
<dbReference type="AlphaFoldDB" id="A0A0R3SBM1"/>
<proteinExistence type="predicted"/>
<dbReference type="EMBL" id="UYSG01000403">
    <property type="protein sequence ID" value="VDL19353.1"/>
    <property type="molecule type" value="Genomic_DNA"/>
</dbReference>
<gene>
    <name evidence="4" type="ORF">HDID_LOCUS1892</name>
</gene>
<dbReference type="InterPro" id="IPR052097">
    <property type="entry name" value="SET-MYND_domain_protein"/>
</dbReference>
<organism evidence="6">
    <name type="scientific">Hymenolepis diminuta</name>
    <name type="common">Rat tapeworm</name>
    <dbReference type="NCBI Taxonomy" id="6216"/>
    <lineage>
        <taxon>Eukaryota</taxon>
        <taxon>Metazoa</taxon>
        <taxon>Spiralia</taxon>
        <taxon>Lophotrochozoa</taxon>
        <taxon>Platyhelminthes</taxon>
        <taxon>Cestoda</taxon>
        <taxon>Eucestoda</taxon>
        <taxon>Cyclophyllidea</taxon>
        <taxon>Hymenolepididae</taxon>
        <taxon>Hymenolepis</taxon>
    </lineage>
</organism>
<dbReference type="GO" id="GO:0008168">
    <property type="term" value="F:methyltransferase activity"/>
    <property type="evidence" value="ECO:0007669"/>
    <property type="project" value="UniProtKB-KW"/>
</dbReference>
<keyword evidence="1" id="KW-0489">Methyltransferase</keyword>
<evidence type="ECO:0000256" key="1">
    <source>
        <dbReference type="ARBA" id="ARBA00022603"/>
    </source>
</evidence>
<name>A0A0R3SBM1_HYMDI</name>
<reference evidence="6" key="1">
    <citation type="submission" date="2017-02" db="UniProtKB">
        <authorList>
            <consortium name="WormBaseParasite"/>
        </authorList>
    </citation>
    <scope>IDENTIFICATION</scope>
</reference>
<dbReference type="PANTHER" id="PTHR46165:SF2">
    <property type="entry name" value="SET AND MYND DOMAIN-CONTAINING PROTEIN 4"/>
    <property type="match status" value="1"/>
</dbReference>
<dbReference type="SUPFAM" id="SSF48452">
    <property type="entry name" value="TPR-like"/>
    <property type="match status" value="1"/>
</dbReference>
<protein>
    <submittedName>
        <fullName evidence="6">MYND-type domain-containing protein</fullName>
    </submittedName>
</protein>
<dbReference type="STRING" id="6216.A0A0R3SBM1"/>
<reference evidence="4 5" key="2">
    <citation type="submission" date="2018-11" db="EMBL/GenBank/DDBJ databases">
        <authorList>
            <consortium name="Pathogen Informatics"/>
        </authorList>
    </citation>
    <scope>NUCLEOTIDE SEQUENCE [LARGE SCALE GENOMIC DNA]</scope>
</reference>
<dbReference type="Proteomes" id="UP000274504">
    <property type="component" value="Unassembled WGS sequence"/>
</dbReference>
<evidence type="ECO:0000256" key="3">
    <source>
        <dbReference type="ARBA" id="ARBA00022691"/>
    </source>
</evidence>